<reference evidence="2" key="1">
    <citation type="journal article" date="2008" name="Nature">
        <title>The amphioxus genome and the evolution of the chordate karyotype.</title>
        <authorList>
            <consortium name="US DOE Joint Genome Institute (JGI-PGF)"/>
            <person name="Putnam N.H."/>
            <person name="Butts T."/>
            <person name="Ferrier D.E.K."/>
            <person name="Furlong R.F."/>
            <person name="Hellsten U."/>
            <person name="Kawashima T."/>
            <person name="Robinson-Rechavi M."/>
            <person name="Shoguchi E."/>
            <person name="Terry A."/>
            <person name="Yu J.-K."/>
            <person name="Benito-Gutierrez E.L."/>
            <person name="Dubchak I."/>
            <person name="Garcia-Fernandez J."/>
            <person name="Gibson-Brown J.J."/>
            <person name="Grigoriev I.V."/>
            <person name="Horton A.C."/>
            <person name="de Jong P.J."/>
            <person name="Jurka J."/>
            <person name="Kapitonov V.V."/>
            <person name="Kohara Y."/>
            <person name="Kuroki Y."/>
            <person name="Lindquist E."/>
            <person name="Lucas S."/>
            <person name="Osoegawa K."/>
            <person name="Pennacchio L.A."/>
            <person name="Salamov A.A."/>
            <person name="Satou Y."/>
            <person name="Sauka-Spengler T."/>
            <person name="Schmutz J."/>
            <person name="Shin-I T."/>
            <person name="Toyoda A."/>
            <person name="Bronner-Fraser M."/>
            <person name="Fujiyama A."/>
            <person name="Holland L.Z."/>
            <person name="Holland P.W.H."/>
            <person name="Satoh N."/>
            <person name="Rokhsar D.S."/>
        </authorList>
    </citation>
    <scope>NUCLEOTIDE SEQUENCE [LARGE SCALE GENOMIC DNA]</scope>
    <source>
        <strain evidence="2">S238N-H82</strain>
        <tissue evidence="2">Testes</tissue>
    </source>
</reference>
<protein>
    <submittedName>
        <fullName evidence="2">Uncharacterized protein</fullName>
    </submittedName>
</protein>
<evidence type="ECO:0000313" key="2">
    <source>
        <dbReference type="EMBL" id="EEN47208.1"/>
    </source>
</evidence>
<dbReference type="AlphaFoldDB" id="C3ZJS3"/>
<evidence type="ECO:0000256" key="1">
    <source>
        <dbReference type="SAM" id="Phobius"/>
    </source>
</evidence>
<keyword evidence="1" id="KW-0812">Transmembrane</keyword>
<proteinExistence type="predicted"/>
<accession>C3ZJS3</accession>
<gene>
    <name evidence="2" type="ORF">BRAFLDRAFT_105399</name>
</gene>
<feature type="transmembrane region" description="Helical" evidence="1">
    <location>
        <begin position="628"/>
        <end position="647"/>
    </location>
</feature>
<keyword evidence="1" id="KW-1133">Transmembrane helix</keyword>
<dbReference type="InParanoid" id="C3ZJS3"/>
<name>C3ZJS3_BRAFL</name>
<keyword evidence="1" id="KW-0472">Membrane</keyword>
<organism>
    <name type="scientific">Branchiostoma floridae</name>
    <name type="common">Florida lancelet</name>
    <name type="synonym">Amphioxus</name>
    <dbReference type="NCBI Taxonomy" id="7739"/>
    <lineage>
        <taxon>Eukaryota</taxon>
        <taxon>Metazoa</taxon>
        <taxon>Chordata</taxon>
        <taxon>Cephalochordata</taxon>
        <taxon>Leptocardii</taxon>
        <taxon>Amphioxiformes</taxon>
        <taxon>Branchiostomatidae</taxon>
        <taxon>Branchiostoma</taxon>
    </lineage>
</organism>
<sequence>MVSVKVGRRERSADPLWVITEDVMHVDSNFENPRRDNEVNVTNAVAYKDCYRDEIASRIRREVTSALNFTSIDPDHIPAWLKQSDEDVDHNPLHVVGQAFADLFHLPGPRALRNLSKHLRAIGVGIYDQMRSLVTFGHTMSSVFATLNARVSSVQSENDANVKLIDAERTAMNQLHKETLASGARLNDRMDFVEASMDKMLTKIDPTLEKVRFSLIDMRRVERAWVHGIQRLIEGYLPPELVTTAMVEELIDHVNEHILTQSSYADYRLLSQKPSFYYQLKDIIYGRTDKYLHITVRVPMYRIAGLVPVYRLDVFPVSVQSGMVFDPSKDGGYTVLHNYPAYLAITDDLTFYTQMSLPQYKSCKTTGSSGINICYYGVPILQRKRRRNSCAYALFADDHHTIRETCEFRYTKKHPFPSAVQISDSSVFRMHSGTNEQVTWALTCNSDKLPLQNIRSCNCDKEIPCGCSLTTKHFYLPRRLTGCPDNFSGGVPQVSQYNYRNFVAIQTWDPQKDLDLANSFAALNNRYYGNRYNFTPIEYHPDNFSKYVEESQKYSTQLVKAVHLAKKRTKVFAHRDQELLSKVRDFSNDVIMRSGSISTALGHFVSGIFGNSVGLIIAAIFGPFGMSLLSFILSLFMFLPICIRHIIRRNRIAKEKKIAQEDEVELYSLLNNTAKYVCDSCVEVCGDVSTTMNAYGEEHARFWGYKP</sequence>
<dbReference type="EMBL" id="GG666633">
    <property type="protein sequence ID" value="EEN47208.1"/>
    <property type="molecule type" value="Genomic_DNA"/>
</dbReference>